<dbReference type="PANTHER" id="PTHR45228:SF5">
    <property type="entry name" value="CYCLIC DI-GMP PHOSPHODIESTERASE VC_1348-RELATED"/>
    <property type="match status" value="1"/>
</dbReference>
<evidence type="ECO:0000313" key="4">
    <source>
        <dbReference type="Proteomes" id="UP000000442"/>
    </source>
</evidence>
<evidence type="ECO:0000259" key="2">
    <source>
        <dbReference type="PROSITE" id="PS51832"/>
    </source>
</evidence>
<dbReference type="HOGENOM" id="CLU_395706_0_0_7"/>
<keyword evidence="1" id="KW-0812">Transmembrane</keyword>
<gene>
    <name evidence="3" type="ordered locus">HRM2_46470</name>
</gene>
<dbReference type="InterPro" id="IPR052020">
    <property type="entry name" value="Cyclic_di-GMP/3'3'-cGAMP_PDE"/>
</dbReference>
<dbReference type="KEGG" id="dat:HRM2_46470"/>
<dbReference type="Proteomes" id="UP000000442">
    <property type="component" value="Chromosome"/>
</dbReference>
<dbReference type="OrthoDB" id="9764337at2"/>
<dbReference type="eggNOG" id="COG4252">
    <property type="taxonomic scope" value="Bacteria"/>
</dbReference>
<feature type="transmembrane region" description="Helical" evidence="1">
    <location>
        <begin position="362"/>
        <end position="380"/>
    </location>
</feature>
<name>C0QGC4_DESAH</name>
<dbReference type="CDD" id="cd00077">
    <property type="entry name" value="HDc"/>
    <property type="match status" value="1"/>
</dbReference>
<proteinExistence type="predicted"/>
<dbReference type="eggNOG" id="COG3437">
    <property type="taxonomic scope" value="Bacteria"/>
</dbReference>
<sequence>MKIAFQRENSSKKASLLVAGLVIFLSAIFAFGLYLKNPFFTGMEFFFYDQFMKSSASKGTSGPITIIDIDEKTLSAVGQWPWPRYRLAQLVGTLAEMKPKAIALDIILPEPDRTSLINIQKQFERDFKLNLGFTGVPSSLRDNDGYVSHVFKQAKAVGARYFYFDHFNQKKSHPHNPFQITDTTGLLDLHRATGVMCNTPEVEKGLEFTGFINNQHDGDGLLRQTPLLIEFQGTIFANLALSALMKAQGIQGAQVFRNVYGFYLKVGNYKIPVTQKGGILLRFEGPSGKYEFVSAVDILNHNVQPADFKGKIVFIGSSAVGLNDVHHTLFDSQFPGVEAHTVIVDNIYNNEHIIRPLWSDQVIFAVTVLTGLIMIFLFLTLPAPAPFFVASLAWICLILFLSYFFYLKLSIFVSPGSPVLLAVVLFVCLAYARFALARRASFLWYERLAGSQQLTMEAMVNIVETRDPETGQHVQRTQYYARALAQALKKKGQYSNILTDPFIKDLFLSAPLHDIGKVGVPDSILLKPGKLTDEEFAIMKTHSIHGERTLQKVAKKIQGDNYLVMGAEIAGSHHERWDGNGYPRGLSLEEIPLSGRIMAISDVYDALISRRCYKPPFSHEKSMAIIVEGKGSFFDPVVVDAFVTIEHEIKAIAARYTDSLEL</sequence>
<dbReference type="PROSITE" id="PS51832">
    <property type="entry name" value="HD_GYP"/>
    <property type="match status" value="1"/>
</dbReference>
<keyword evidence="1" id="KW-0472">Membrane</keyword>
<feature type="domain" description="HD-GYP" evidence="2">
    <location>
        <begin position="448"/>
        <end position="658"/>
    </location>
</feature>
<dbReference type="AlphaFoldDB" id="C0QGC4"/>
<accession>C0QGC4</accession>
<dbReference type="SMART" id="SM00471">
    <property type="entry name" value="HDc"/>
    <property type="match status" value="1"/>
</dbReference>
<dbReference type="InterPro" id="IPR003607">
    <property type="entry name" value="HD/PDEase_dom"/>
</dbReference>
<dbReference type="SUPFAM" id="SSF109604">
    <property type="entry name" value="HD-domain/PDEase-like"/>
    <property type="match status" value="1"/>
</dbReference>
<dbReference type="EMBL" id="CP001087">
    <property type="protein sequence ID" value="ACN17703.1"/>
    <property type="molecule type" value="Genomic_DNA"/>
</dbReference>
<evidence type="ECO:0000256" key="1">
    <source>
        <dbReference type="SAM" id="Phobius"/>
    </source>
</evidence>
<dbReference type="InterPro" id="IPR037522">
    <property type="entry name" value="HD_GYP_dom"/>
</dbReference>
<keyword evidence="4" id="KW-1185">Reference proteome</keyword>
<feature type="transmembrane region" description="Helical" evidence="1">
    <location>
        <begin position="387"/>
        <end position="406"/>
    </location>
</feature>
<dbReference type="RefSeq" id="WP_015906414.1">
    <property type="nucleotide sequence ID" value="NC_012108.1"/>
</dbReference>
<dbReference type="STRING" id="177437.HRM2_46470"/>
<protein>
    <submittedName>
        <fullName evidence="3">AmtB</fullName>
    </submittedName>
</protein>
<dbReference type="PANTHER" id="PTHR45228">
    <property type="entry name" value="CYCLIC DI-GMP PHOSPHODIESTERASE TM_0186-RELATED"/>
    <property type="match status" value="1"/>
</dbReference>
<evidence type="ECO:0000313" key="3">
    <source>
        <dbReference type="EMBL" id="ACN17703.1"/>
    </source>
</evidence>
<dbReference type="InterPro" id="IPR007890">
    <property type="entry name" value="CHASE2"/>
</dbReference>
<dbReference type="SMART" id="SM01080">
    <property type="entry name" value="CHASE2"/>
    <property type="match status" value="1"/>
</dbReference>
<dbReference type="Pfam" id="PF05226">
    <property type="entry name" value="CHASE2"/>
    <property type="match status" value="1"/>
</dbReference>
<reference evidence="3 4" key="1">
    <citation type="journal article" date="2009" name="Environ. Microbiol.">
        <title>Genome sequence of Desulfobacterium autotrophicum HRM2, a marine sulfate reducer oxidizing organic carbon completely to carbon dioxide.</title>
        <authorList>
            <person name="Strittmatter A.W."/>
            <person name="Liesegang H."/>
            <person name="Rabus R."/>
            <person name="Decker I."/>
            <person name="Amann J."/>
            <person name="Andres S."/>
            <person name="Henne A."/>
            <person name="Fricke W.F."/>
            <person name="Martinez-Arias R."/>
            <person name="Bartels D."/>
            <person name="Goesmann A."/>
            <person name="Krause L."/>
            <person name="Puehler A."/>
            <person name="Klenk H.P."/>
            <person name="Richter M."/>
            <person name="Schuler M."/>
            <person name="Gloeckner F.O."/>
            <person name="Meyerdierks A."/>
            <person name="Gottschalk G."/>
            <person name="Amann R."/>
        </authorList>
    </citation>
    <scope>NUCLEOTIDE SEQUENCE [LARGE SCALE GENOMIC DNA]</scope>
    <source>
        <strain evidence="4">ATCC 43914 / DSM 3382 / HRM2</strain>
    </source>
</reference>
<organism evidence="3 4">
    <name type="scientific">Desulforapulum autotrophicum (strain ATCC 43914 / DSM 3382 / VKM B-1955 / HRM2)</name>
    <name type="common">Desulfobacterium autotrophicum</name>
    <dbReference type="NCBI Taxonomy" id="177437"/>
    <lineage>
        <taxon>Bacteria</taxon>
        <taxon>Pseudomonadati</taxon>
        <taxon>Thermodesulfobacteriota</taxon>
        <taxon>Desulfobacteria</taxon>
        <taxon>Desulfobacterales</taxon>
        <taxon>Desulfobacteraceae</taxon>
        <taxon>Desulforapulum</taxon>
    </lineage>
</organism>
<keyword evidence="1" id="KW-1133">Transmembrane helix</keyword>
<dbReference type="Gene3D" id="1.10.3210.10">
    <property type="entry name" value="Hypothetical protein af1432"/>
    <property type="match status" value="1"/>
</dbReference>
<feature type="transmembrane region" description="Helical" evidence="1">
    <location>
        <begin position="418"/>
        <end position="436"/>
    </location>
</feature>
<dbReference type="Pfam" id="PF13487">
    <property type="entry name" value="HD_5"/>
    <property type="match status" value="1"/>
</dbReference>